<dbReference type="EMBL" id="MNCJ02000317">
    <property type="protein sequence ID" value="KAF5817623.1"/>
    <property type="molecule type" value="Genomic_DNA"/>
</dbReference>
<reference evidence="2 4" key="1">
    <citation type="journal article" date="2017" name="Nature">
        <title>The sunflower genome provides insights into oil metabolism, flowering and Asterid evolution.</title>
        <authorList>
            <person name="Badouin H."/>
            <person name="Gouzy J."/>
            <person name="Grassa C.J."/>
            <person name="Murat F."/>
            <person name="Staton S.E."/>
            <person name="Cottret L."/>
            <person name="Lelandais-Briere C."/>
            <person name="Owens G.L."/>
            <person name="Carrere S."/>
            <person name="Mayjonade B."/>
            <person name="Legrand L."/>
            <person name="Gill N."/>
            <person name="Kane N.C."/>
            <person name="Bowers J.E."/>
            <person name="Hubner S."/>
            <person name="Bellec A."/>
            <person name="Berard A."/>
            <person name="Berges H."/>
            <person name="Blanchet N."/>
            <person name="Boniface M.C."/>
            <person name="Brunel D."/>
            <person name="Catrice O."/>
            <person name="Chaidir N."/>
            <person name="Claudel C."/>
            <person name="Donnadieu C."/>
            <person name="Faraut T."/>
            <person name="Fievet G."/>
            <person name="Helmstetter N."/>
            <person name="King M."/>
            <person name="Knapp S.J."/>
            <person name="Lai Z."/>
            <person name="Le Paslier M.C."/>
            <person name="Lippi Y."/>
            <person name="Lorenzon L."/>
            <person name="Mandel J.R."/>
            <person name="Marage G."/>
            <person name="Marchand G."/>
            <person name="Marquand E."/>
            <person name="Bret-Mestries E."/>
            <person name="Morien E."/>
            <person name="Nambeesan S."/>
            <person name="Nguyen T."/>
            <person name="Pegot-Espagnet P."/>
            <person name="Pouilly N."/>
            <person name="Raftis F."/>
            <person name="Sallet E."/>
            <person name="Schiex T."/>
            <person name="Thomas J."/>
            <person name="Vandecasteele C."/>
            <person name="Vares D."/>
            <person name="Vear F."/>
            <person name="Vautrin S."/>
            <person name="Crespi M."/>
            <person name="Mangin B."/>
            <person name="Burke J.M."/>
            <person name="Salse J."/>
            <person name="Munos S."/>
            <person name="Vincourt P."/>
            <person name="Rieseberg L.H."/>
            <person name="Langlade N.B."/>
        </authorList>
    </citation>
    <scope>NUCLEOTIDE SEQUENCE [LARGE SCALE GENOMIC DNA]</scope>
    <source>
        <strain evidence="4">cv. SF193</strain>
        <tissue evidence="2">Leaves</tissue>
    </source>
</reference>
<dbReference type="AlphaFoldDB" id="A0A251TG99"/>
<evidence type="ECO:0000256" key="1">
    <source>
        <dbReference type="SAM" id="MobiDB-lite"/>
    </source>
</evidence>
<gene>
    <name evidence="3" type="ORF">HannXRQ_Chr10g0281531</name>
    <name evidence="2" type="ORF">HanXRQr2_Chr02g0055221</name>
</gene>
<feature type="region of interest" description="Disordered" evidence="1">
    <location>
        <begin position="1"/>
        <end position="25"/>
    </location>
</feature>
<keyword evidence="4" id="KW-1185">Reference proteome</keyword>
<dbReference type="Gramene" id="mRNA:HanXRQr2_Chr02g0055221">
    <property type="protein sequence ID" value="mRNA:HanXRQr2_Chr02g0055221"/>
    <property type="gene ID" value="HanXRQr2_Chr02g0055221"/>
</dbReference>
<dbReference type="InParanoid" id="A0A251TG99"/>
<reference evidence="2" key="3">
    <citation type="submission" date="2020-06" db="EMBL/GenBank/DDBJ databases">
        <title>Helianthus annuus Genome sequencing and assembly Release 2.</title>
        <authorList>
            <person name="Gouzy J."/>
            <person name="Langlade N."/>
            <person name="Munos S."/>
        </authorList>
    </citation>
    <scope>NUCLEOTIDE SEQUENCE</scope>
    <source>
        <tissue evidence="2">Leaves</tissue>
    </source>
</reference>
<feature type="compositionally biased region" description="Polar residues" evidence="1">
    <location>
        <begin position="15"/>
        <end position="25"/>
    </location>
</feature>
<accession>A0A251TG99</accession>
<name>A0A251TG99_HELAN</name>
<proteinExistence type="predicted"/>
<organism evidence="3 4">
    <name type="scientific">Helianthus annuus</name>
    <name type="common">Common sunflower</name>
    <dbReference type="NCBI Taxonomy" id="4232"/>
    <lineage>
        <taxon>Eukaryota</taxon>
        <taxon>Viridiplantae</taxon>
        <taxon>Streptophyta</taxon>
        <taxon>Embryophyta</taxon>
        <taxon>Tracheophyta</taxon>
        <taxon>Spermatophyta</taxon>
        <taxon>Magnoliopsida</taxon>
        <taxon>eudicotyledons</taxon>
        <taxon>Gunneridae</taxon>
        <taxon>Pentapetalae</taxon>
        <taxon>asterids</taxon>
        <taxon>campanulids</taxon>
        <taxon>Asterales</taxon>
        <taxon>Asteraceae</taxon>
        <taxon>Asteroideae</taxon>
        <taxon>Heliantheae alliance</taxon>
        <taxon>Heliantheae</taxon>
        <taxon>Helianthus</taxon>
    </lineage>
</organism>
<evidence type="ECO:0000313" key="3">
    <source>
        <dbReference type="EMBL" id="OTG09894.1"/>
    </source>
</evidence>
<protein>
    <submittedName>
        <fullName evidence="3">Uncharacterized protein</fullName>
    </submittedName>
</protein>
<evidence type="ECO:0000313" key="4">
    <source>
        <dbReference type="Proteomes" id="UP000215914"/>
    </source>
</evidence>
<dbReference type="Proteomes" id="UP000215914">
    <property type="component" value="Chromosome 10"/>
</dbReference>
<sequence length="69" mass="7816">MNKSSVYEPGCSPMTHRTTLDRQQPSLNLRAFRQLLPVIRSSQSPATQYQWLQNQNLVRGSSTPNSPQS</sequence>
<reference evidence="3" key="2">
    <citation type="submission" date="2017-02" db="EMBL/GenBank/DDBJ databases">
        <title>Sunflower complete genome.</title>
        <authorList>
            <person name="Langlade N."/>
            <person name="Munos S."/>
        </authorList>
    </citation>
    <scope>NUCLEOTIDE SEQUENCE [LARGE SCALE GENOMIC DNA]</scope>
    <source>
        <tissue evidence="3">Leaves</tissue>
    </source>
</reference>
<evidence type="ECO:0000313" key="2">
    <source>
        <dbReference type="EMBL" id="KAF5817623.1"/>
    </source>
</evidence>
<dbReference type="EMBL" id="CM007899">
    <property type="protein sequence ID" value="OTG09894.1"/>
    <property type="molecule type" value="Genomic_DNA"/>
</dbReference>